<protein>
    <submittedName>
        <fullName evidence="1">Uncharacterized protein</fullName>
    </submittedName>
</protein>
<dbReference type="EMBL" id="JAZDWU010000001">
    <property type="protein sequence ID" value="KAL0014287.1"/>
    <property type="molecule type" value="Genomic_DNA"/>
</dbReference>
<evidence type="ECO:0000313" key="2">
    <source>
        <dbReference type="Proteomes" id="UP001459277"/>
    </source>
</evidence>
<evidence type="ECO:0000313" key="1">
    <source>
        <dbReference type="EMBL" id="KAL0014287.1"/>
    </source>
</evidence>
<sequence>MLGWEAEFCSEDFEILGAVMHEDISNFGSILLQLSDLLLGKKIWEYIFLTEQDPYTYTEVIRHTNSIGNIQNMRDLPYYSHWEHTKHA</sequence>
<dbReference type="AlphaFoldDB" id="A0AAW2DU62"/>
<reference evidence="1 2" key="1">
    <citation type="submission" date="2024-01" db="EMBL/GenBank/DDBJ databases">
        <title>A telomere-to-telomere, gap-free genome of sweet tea (Lithocarpus litseifolius).</title>
        <authorList>
            <person name="Zhou J."/>
        </authorList>
    </citation>
    <scope>NUCLEOTIDE SEQUENCE [LARGE SCALE GENOMIC DNA]</scope>
    <source>
        <strain evidence="1">Zhou-2022a</strain>
        <tissue evidence="1">Leaf</tissue>
    </source>
</reference>
<organism evidence="1 2">
    <name type="scientific">Lithocarpus litseifolius</name>
    <dbReference type="NCBI Taxonomy" id="425828"/>
    <lineage>
        <taxon>Eukaryota</taxon>
        <taxon>Viridiplantae</taxon>
        <taxon>Streptophyta</taxon>
        <taxon>Embryophyta</taxon>
        <taxon>Tracheophyta</taxon>
        <taxon>Spermatophyta</taxon>
        <taxon>Magnoliopsida</taxon>
        <taxon>eudicotyledons</taxon>
        <taxon>Gunneridae</taxon>
        <taxon>Pentapetalae</taxon>
        <taxon>rosids</taxon>
        <taxon>fabids</taxon>
        <taxon>Fagales</taxon>
        <taxon>Fagaceae</taxon>
        <taxon>Lithocarpus</taxon>
    </lineage>
</organism>
<gene>
    <name evidence="1" type="ORF">SO802_001356</name>
</gene>
<dbReference type="Proteomes" id="UP001459277">
    <property type="component" value="Unassembled WGS sequence"/>
</dbReference>
<comment type="caution">
    <text evidence="1">The sequence shown here is derived from an EMBL/GenBank/DDBJ whole genome shotgun (WGS) entry which is preliminary data.</text>
</comment>
<proteinExistence type="predicted"/>
<keyword evidence="2" id="KW-1185">Reference proteome</keyword>
<accession>A0AAW2DU62</accession>
<name>A0AAW2DU62_9ROSI</name>